<keyword evidence="2" id="KW-1185">Reference proteome</keyword>
<organism evidence="1 2">
    <name type="scientific">Aspergillus cristatus</name>
    <name type="common">Chinese Fuzhuan brick tea-fermentation fungus</name>
    <name type="synonym">Eurotium cristatum</name>
    <dbReference type="NCBI Taxonomy" id="573508"/>
    <lineage>
        <taxon>Eukaryota</taxon>
        <taxon>Fungi</taxon>
        <taxon>Dikarya</taxon>
        <taxon>Ascomycota</taxon>
        <taxon>Pezizomycotina</taxon>
        <taxon>Eurotiomycetes</taxon>
        <taxon>Eurotiomycetidae</taxon>
        <taxon>Eurotiales</taxon>
        <taxon>Aspergillaceae</taxon>
        <taxon>Aspergillus</taxon>
        <taxon>Aspergillus subgen. Aspergillus</taxon>
    </lineage>
</organism>
<dbReference type="VEuPathDB" id="FungiDB:SI65_08514"/>
<evidence type="ECO:0000313" key="1">
    <source>
        <dbReference type="EMBL" id="ODM16080.1"/>
    </source>
</evidence>
<dbReference type="EMBL" id="JXNT01000013">
    <property type="protein sequence ID" value="ODM16080.1"/>
    <property type="molecule type" value="Genomic_DNA"/>
</dbReference>
<proteinExistence type="predicted"/>
<name>A0A1E3B541_ASPCR</name>
<evidence type="ECO:0000313" key="2">
    <source>
        <dbReference type="Proteomes" id="UP000094569"/>
    </source>
</evidence>
<comment type="caution">
    <text evidence="1">The sequence shown here is derived from an EMBL/GenBank/DDBJ whole genome shotgun (WGS) entry which is preliminary data.</text>
</comment>
<reference evidence="1 2" key="1">
    <citation type="journal article" date="2016" name="BMC Genomics">
        <title>Comparative genomic and transcriptomic analyses of the Fuzhuan brick tea-fermentation fungus Aspergillus cristatus.</title>
        <authorList>
            <person name="Ge Y."/>
            <person name="Wang Y."/>
            <person name="Liu Y."/>
            <person name="Tan Y."/>
            <person name="Ren X."/>
            <person name="Zhang X."/>
            <person name="Hyde K.D."/>
            <person name="Liu Y."/>
            <person name="Liu Z."/>
        </authorList>
    </citation>
    <scope>NUCLEOTIDE SEQUENCE [LARGE SCALE GENOMIC DNA]</scope>
    <source>
        <strain evidence="1 2">GZAAS20.1005</strain>
    </source>
</reference>
<sequence length="131" mass="14973">MPKLIPTNTLYLSPEYDAIQDAQWRTPQLPYPGTRSLRYHLPTSKPDLTVGYDKLYLKYSLAVDNLEPFSTPVVYRPELAFPSFCVQVIGVDDCYDVALRSRLNAAHMLRGLRALRKRLISQDGRVSLITM</sequence>
<dbReference type="Proteomes" id="UP000094569">
    <property type="component" value="Unassembled WGS sequence"/>
</dbReference>
<dbReference type="AlphaFoldDB" id="A0A1E3B541"/>
<accession>A0A1E3B541</accession>
<protein>
    <submittedName>
        <fullName evidence="1">Uncharacterized protein</fullName>
    </submittedName>
</protein>
<gene>
    <name evidence="1" type="ORF">SI65_08514</name>
</gene>